<sequence length="580" mass="63778">MSADSTYPAVAADDFARRFSQRGGNLMWLLGAGGSAAAGIPTAWDMIWEFKQQLYISQRRVSPKMVADLANPAVRRELQSFVDGIGNLPPPGAPDEYAALFEAVYPSEADRRTYIASKVSGAKPSYGHVALATMMRAGRARLVWTTNFDPLIADGCAKVYGGTGQLTTVAIETRSLGRQVIDEGRWPVEVKMHGDFRSRRLKNTGDELREQDAKLRSLLIDSCGRWGLIVAGYSGRDDSIMDTLETALERDTPFPAGIFWLHRGEDPPLPRVKRLLAAAARKGVDGGLVPIENFDEVLRDLVRLAEDLDTKALDELASERRIWSPAPRPTGKRGFPVVRLNALELIETPTVCRRVGCGIGGVAEVRSAIEAAALPVLATRSRAGVLAFGSDANVRAVLSAYDIESFDLHAIEVRRLRYESQERGLLREALTRALTRTHAMTADRRRSSDLLTPASIDDAKWGPLKKLTGSLGGTVPKHPELSWREGLGIRLDWADERLWLLLEPRTVFEGITQGNRTTATDFARERTVRRYNPALNALLSFWSTLFACPERDILALGISAGVDAAFRLDDTTAYSGRGRP</sequence>
<evidence type="ECO:0000313" key="1">
    <source>
        <dbReference type="EMBL" id="MEY9320376.1"/>
    </source>
</evidence>
<proteinExistence type="predicted"/>
<dbReference type="Proteomes" id="UP001565471">
    <property type="component" value="Unassembled WGS sequence"/>
</dbReference>
<dbReference type="SUPFAM" id="SSF52467">
    <property type="entry name" value="DHS-like NAD/FAD-binding domain"/>
    <property type="match status" value="1"/>
</dbReference>
<dbReference type="Pfam" id="PF13289">
    <property type="entry name" value="SIR2_2"/>
    <property type="match status" value="1"/>
</dbReference>
<dbReference type="EMBL" id="JBGBZA010000002">
    <property type="protein sequence ID" value="MEY9320376.1"/>
    <property type="molecule type" value="Genomic_DNA"/>
</dbReference>
<evidence type="ECO:0000313" key="2">
    <source>
        <dbReference type="Proteomes" id="UP001565471"/>
    </source>
</evidence>
<reference evidence="1 2" key="1">
    <citation type="submission" date="2024-07" db="EMBL/GenBank/DDBJ databases">
        <title>Genomic Encyclopedia of Type Strains, Phase V (KMG-V): Genome sequencing to study the core and pangenomes of soil and plant-associated prokaryotes.</title>
        <authorList>
            <person name="Whitman W."/>
        </authorList>
    </citation>
    <scope>NUCLEOTIDE SEQUENCE [LARGE SCALE GENOMIC DNA]</scope>
    <source>
        <strain evidence="1 2">USDA 415</strain>
    </source>
</reference>
<comment type="caution">
    <text evidence="1">The sequence shown here is derived from an EMBL/GenBank/DDBJ whole genome shotgun (WGS) entry which is preliminary data.</text>
</comment>
<accession>A0ABV4FAP7</accession>
<keyword evidence="2" id="KW-1185">Reference proteome</keyword>
<dbReference type="RefSeq" id="WP_016845108.1">
    <property type="nucleotide sequence ID" value="NZ_CP126026.1"/>
</dbReference>
<organism evidence="1 2">
    <name type="scientific">Bradyrhizobium elkanii</name>
    <dbReference type="NCBI Taxonomy" id="29448"/>
    <lineage>
        <taxon>Bacteria</taxon>
        <taxon>Pseudomonadati</taxon>
        <taxon>Pseudomonadota</taxon>
        <taxon>Alphaproteobacteria</taxon>
        <taxon>Hyphomicrobiales</taxon>
        <taxon>Nitrobacteraceae</taxon>
        <taxon>Bradyrhizobium</taxon>
    </lineage>
</organism>
<protein>
    <submittedName>
        <fullName evidence="1">NAD-dependent SIR2 family protein deacetylase</fullName>
    </submittedName>
</protein>
<dbReference type="InterPro" id="IPR029035">
    <property type="entry name" value="DHS-like_NAD/FAD-binding_dom"/>
</dbReference>
<name>A0ABV4FAP7_BRAEL</name>
<gene>
    <name evidence="1" type="ORF">ABIF29_007175</name>
</gene>
<dbReference type="Gene3D" id="3.40.50.1220">
    <property type="entry name" value="TPP-binding domain"/>
    <property type="match status" value="1"/>
</dbReference>